<comment type="caution">
    <text evidence="1">The sequence shown here is derived from an EMBL/GenBank/DDBJ whole genome shotgun (WGS) entry which is preliminary data.</text>
</comment>
<sequence length="60" mass="7048">GSLEVFYSVSLLFCKLDMNCGKVVLNKRRIWLFEPKPDMNRQGVKSVKSVCFYKADMNWQ</sequence>
<dbReference type="Proteomes" id="UP000789396">
    <property type="component" value="Unassembled WGS sequence"/>
</dbReference>
<proteinExistence type="predicted"/>
<dbReference type="AlphaFoldDB" id="A0A9N9JXB4"/>
<keyword evidence="2" id="KW-1185">Reference proteome</keyword>
<name>A0A9N9JXB4_9GLOM</name>
<dbReference type="EMBL" id="CAJVPZ010071548">
    <property type="protein sequence ID" value="CAG8800728.1"/>
    <property type="molecule type" value="Genomic_DNA"/>
</dbReference>
<gene>
    <name evidence="1" type="ORF">RFULGI_LOCUS17691</name>
</gene>
<evidence type="ECO:0000313" key="1">
    <source>
        <dbReference type="EMBL" id="CAG8800728.1"/>
    </source>
</evidence>
<organism evidence="1 2">
    <name type="scientific">Racocetra fulgida</name>
    <dbReference type="NCBI Taxonomy" id="60492"/>
    <lineage>
        <taxon>Eukaryota</taxon>
        <taxon>Fungi</taxon>
        <taxon>Fungi incertae sedis</taxon>
        <taxon>Mucoromycota</taxon>
        <taxon>Glomeromycotina</taxon>
        <taxon>Glomeromycetes</taxon>
        <taxon>Diversisporales</taxon>
        <taxon>Gigasporaceae</taxon>
        <taxon>Racocetra</taxon>
    </lineage>
</organism>
<accession>A0A9N9JXB4</accession>
<evidence type="ECO:0000313" key="2">
    <source>
        <dbReference type="Proteomes" id="UP000789396"/>
    </source>
</evidence>
<protein>
    <submittedName>
        <fullName evidence="1">13764_t:CDS:1</fullName>
    </submittedName>
</protein>
<feature type="non-terminal residue" evidence="1">
    <location>
        <position position="60"/>
    </location>
</feature>
<feature type="non-terminal residue" evidence="1">
    <location>
        <position position="1"/>
    </location>
</feature>
<reference evidence="1" key="1">
    <citation type="submission" date="2021-06" db="EMBL/GenBank/DDBJ databases">
        <authorList>
            <person name="Kallberg Y."/>
            <person name="Tangrot J."/>
            <person name="Rosling A."/>
        </authorList>
    </citation>
    <scope>NUCLEOTIDE SEQUENCE</scope>
    <source>
        <strain evidence="1">IN212</strain>
    </source>
</reference>